<dbReference type="OMA" id="HMCKMKC"/>
<dbReference type="Gene3D" id="3.40.50.300">
    <property type="entry name" value="P-loop containing nucleotide triphosphate hydrolases"/>
    <property type="match status" value="1"/>
</dbReference>
<reference evidence="3" key="1">
    <citation type="submission" date="2021-08" db="EMBL/GenBank/DDBJ databases">
        <title>WGS assembly of Ceratopteris richardii.</title>
        <authorList>
            <person name="Marchant D.B."/>
            <person name="Chen G."/>
            <person name="Jenkins J."/>
            <person name="Shu S."/>
            <person name="Leebens-Mack J."/>
            <person name="Grimwood J."/>
            <person name="Schmutz J."/>
            <person name="Soltis P."/>
            <person name="Soltis D."/>
            <person name="Chen Z.-H."/>
        </authorList>
    </citation>
    <scope>NUCLEOTIDE SEQUENCE</scope>
    <source>
        <strain evidence="3">Whitten #5841</strain>
        <tissue evidence="3">Leaf</tissue>
    </source>
</reference>
<accession>A0A8T2QER7</accession>
<evidence type="ECO:0000259" key="2">
    <source>
        <dbReference type="PROSITE" id="PS50234"/>
    </source>
</evidence>
<dbReference type="CDD" id="cd00198">
    <property type="entry name" value="vWFA"/>
    <property type="match status" value="1"/>
</dbReference>
<dbReference type="PROSITE" id="PS50234">
    <property type="entry name" value="VWFA"/>
    <property type="match status" value="1"/>
</dbReference>
<evidence type="ECO:0000256" key="1">
    <source>
        <dbReference type="ARBA" id="ARBA00022528"/>
    </source>
</evidence>
<keyword evidence="1" id="KW-0150">Chloroplast</keyword>
<dbReference type="InterPro" id="IPR002035">
    <property type="entry name" value="VWF_A"/>
</dbReference>
<feature type="domain" description="VWFA" evidence="2">
    <location>
        <begin position="1548"/>
        <end position="1744"/>
    </location>
</feature>
<dbReference type="InterPro" id="IPR036465">
    <property type="entry name" value="vWFA_dom_sf"/>
</dbReference>
<keyword evidence="4" id="KW-1185">Reference proteome</keyword>
<dbReference type="OrthoDB" id="166993at2759"/>
<dbReference type="Pfam" id="PF13519">
    <property type="entry name" value="VWA_2"/>
    <property type="match status" value="1"/>
</dbReference>
<dbReference type="Proteomes" id="UP000825935">
    <property type="component" value="Chromosome 35"/>
</dbReference>
<protein>
    <recommendedName>
        <fullName evidence="2">VWFA domain-containing protein</fullName>
    </recommendedName>
</protein>
<dbReference type="EMBL" id="CM035440">
    <property type="protein sequence ID" value="KAH7282154.1"/>
    <property type="molecule type" value="Genomic_DNA"/>
</dbReference>
<name>A0A8T2QER7_CERRI</name>
<dbReference type="SUPFAM" id="SSF52540">
    <property type="entry name" value="P-loop containing nucleoside triphosphate hydrolases"/>
    <property type="match status" value="1"/>
</dbReference>
<keyword evidence="1" id="KW-0934">Plastid</keyword>
<organism evidence="3 4">
    <name type="scientific">Ceratopteris richardii</name>
    <name type="common">Triangle waterfern</name>
    <dbReference type="NCBI Taxonomy" id="49495"/>
    <lineage>
        <taxon>Eukaryota</taxon>
        <taxon>Viridiplantae</taxon>
        <taxon>Streptophyta</taxon>
        <taxon>Embryophyta</taxon>
        <taxon>Tracheophyta</taxon>
        <taxon>Polypodiopsida</taxon>
        <taxon>Polypodiidae</taxon>
        <taxon>Polypodiales</taxon>
        <taxon>Pteridineae</taxon>
        <taxon>Pteridaceae</taxon>
        <taxon>Parkerioideae</taxon>
        <taxon>Ceratopteris</taxon>
    </lineage>
</organism>
<dbReference type="SMART" id="SM00327">
    <property type="entry name" value="VWA"/>
    <property type="match status" value="1"/>
</dbReference>
<gene>
    <name evidence="3" type="ORF">KP509_35G015200</name>
</gene>
<dbReference type="PANTHER" id="PTHR22796:SF1">
    <property type="entry name" value="VWFA DOMAIN-CONTAINING PROTEIN"/>
    <property type="match status" value="1"/>
</dbReference>
<dbReference type="InterPro" id="IPR027417">
    <property type="entry name" value="P-loop_NTPase"/>
</dbReference>
<dbReference type="SUPFAM" id="SSF53300">
    <property type="entry name" value="vWA-like"/>
    <property type="match status" value="1"/>
</dbReference>
<evidence type="ECO:0000313" key="3">
    <source>
        <dbReference type="EMBL" id="KAH7282154.1"/>
    </source>
</evidence>
<proteinExistence type="predicted"/>
<dbReference type="Gene3D" id="3.40.50.410">
    <property type="entry name" value="von Willebrand factor, type A domain"/>
    <property type="match status" value="1"/>
</dbReference>
<sequence>MGVEPYKRKSWQNLSSKSAAALHRQRCHKDYAGPMQDMNALNPLLTFEATVCSAWSGSDSCSQRLLFAGSQLEVCDADQLKDGKECATCARICSIVELKGNGDEVRGPLNYGQQFMFIVMVSESENRGPFTGTFLMMDDYTMQTGGPVILDGYTKVKFSSAPIKEPAPKIVMLKYIGGGDLGRKAWLKAACKIKPSTYDTIDEATTSLCVSLYKDHLWLWKKELPVLVRLKILPRIEKSFSNLLRKEIEIIRKECDGQLKKILSELKSQILSQRGAKRNKLRLNLIKLEHAPKSILHSIKNVLGCTSELKLSYSYEQLETHTFTWLSTEFVANKVDVDALRGYSSTTPALKPLPRPSIESTSLDPNAHRLCGVVFLKGGQVLVLVEAIGQASHHMAKSPVRSFKRGHDLWAFDEALRILALYDKNARCIQFFRFDERYEGSERIGDVQLCDYVGVTNVSWIGLTPGRREIVLVDDENRLRMCDFARLMMRPRHIILPAQLIKASIYSSRETGTGEILNENGSNSLSESISASVYLLDDSFTLLKCLPLNSINRENTRDFHVECKDFGPKLHLVILCSGVHNYALLSYIIEVSSPQQKCTSAEVYESSRVHGIPRNETLVALEYIFHAFDKYAISPPLCPENRYLSLVFLLSPPCHNWENNEAKRNCECLVKSFIRNIEEKGKVFEKLNLELMFNVLEGDRPFKLSLSARKQSIAGWIQKLLSLVPVQIARAENNMLRLMIDGLEIPSKVVYSDAVSLASVLHFGTYDLLLESWKGEVKVISSMGKQSSGKSYLLNHLAGSLLDVAGGRCMDDMTVRWDSKCMYVILDFEGLGSFERNDQEDMLLSTLSAATSNITIFNKKDFHMDKETEAIFQRFQHGVTLVKADDKLFKDVEDLKLEFYEKIHSMCNRTTQCIREIESRYKSGRCFLQDFKLVLSQISAQDWSSVDSRRVMMRISILRSHLASAITLGQCNGGEMLSDLDNDDSINDDPIYLKSEICGNVQLEDSGLQLAVCGTGERMSSMNDIVESLRLKFQAAFPRVDHSDTEWHASYQCFLSSLLERRQNRVLEWLKVNTKELEDADIQQLILEATTRLLELKNKVLLCTCRCSKCFLTCVLLKGYHSDHSCLGTHICSQECSFCQEEQGMCFTGEAEFVVMECTDVAGHGGNHDCNQRMHTCQQNCIQYELASNCNRKCSLRVNHLGEHYCQTRASEKCSLPGCENACIMPFDLGEHKRHLCHEQFCSMQCSMPGCMRQCATKNHFHELEADAQHFCGYEHPCTSMCEAHGVCNVVTELLKQTRLFHGKRGDFEYDFVSEQSEDRKVCCLMIPPFTRNHSGSHVHSTNTNVVHYCDARCPDCDYYCQLPFGHGGSHNTVHGNMKKTKFVAEMEDIDLQDRKYVRGETGVAEMCTMHCRSRGRGHTHLIPCPETEGDGCCTGKLYDGARHLSKEKCELLGVKKPLDEMTHGTYWEYISFIDPCDEDEKELFALCNHFCLSEEHEAGTTERSYCTEKLWHDPVPKAAATQSGAGGYITEDGHHFSCDHTKIAPHNVIFVMDKSGSMASKDIVPTMAMFHRSRLGCVYEAVLRFIRMRMQATAHSGLHVEDTISVVLFDTVGELCVQSVPIAESVVDNLLVYEADGATTYSSGLEKAERILDDSLGNPQLNSKAPVIIFLSDGGNNGGIDPVYKVHKMRMKDPRLIVHTIMFGTDPAAKILRDMAVAGNGTYQLSLDEVQLARSFEDLAKSLQPKLVALCHC</sequence>
<dbReference type="PANTHER" id="PTHR22796">
    <property type="entry name" value="URG4-RELATED"/>
    <property type="match status" value="1"/>
</dbReference>
<comment type="caution">
    <text evidence="3">The sequence shown here is derived from an EMBL/GenBank/DDBJ whole genome shotgun (WGS) entry which is preliminary data.</text>
</comment>
<evidence type="ECO:0000313" key="4">
    <source>
        <dbReference type="Proteomes" id="UP000825935"/>
    </source>
</evidence>